<dbReference type="EMBL" id="LN831302">
    <property type="protein sequence ID" value="CQH55613.1"/>
    <property type="molecule type" value="Genomic_DNA"/>
</dbReference>
<dbReference type="AlphaFoldDB" id="A0A0U5H161"/>
<organism evidence="2 3">
    <name type="scientific">Halobacterium hubeiense</name>
    <dbReference type="NCBI Taxonomy" id="1407499"/>
    <lineage>
        <taxon>Archaea</taxon>
        <taxon>Methanobacteriati</taxon>
        <taxon>Methanobacteriota</taxon>
        <taxon>Stenosarchaea group</taxon>
        <taxon>Halobacteria</taxon>
        <taxon>Halobacteriales</taxon>
        <taxon>Halobacteriaceae</taxon>
        <taxon>Halobacterium</taxon>
    </lineage>
</organism>
<evidence type="ECO:0000313" key="3">
    <source>
        <dbReference type="Proteomes" id="UP000066737"/>
    </source>
</evidence>
<keyword evidence="3" id="KW-1185">Reference proteome</keyword>
<sequence length="60" mass="6710">MECFADSPIRQSEAVCTSAKASIDDASVGNIYNEFRLSNGRRPLQSLRTTRRRPPSTITH</sequence>
<feature type="region of interest" description="Disordered" evidence="1">
    <location>
        <begin position="39"/>
        <end position="60"/>
    </location>
</feature>
<evidence type="ECO:0000313" key="2">
    <source>
        <dbReference type="EMBL" id="CQH55613.1"/>
    </source>
</evidence>
<reference evidence="3" key="1">
    <citation type="journal article" date="2016" name="Environ. Microbiol.">
        <title>The complete genome of a viable archaeum isolated from 123-million-year-old rock salt.</title>
        <authorList>
            <person name="Jaakkola S.T."/>
            <person name="Pfeiffer F."/>
            <person name="Ravantti J.J."/>
            <person name="Guo Q."/>
            <person name="Liu Y."/>
            <person name="Chen X."/>
            <person name="Ma H."/>
            <person name="Yang C."/>
            <person name="Oksanen H.M."/>
            <person name="Bamford D.H."/>
        </authorList>
    </citation>
    <scope>NUCLEOTIDE SEQUENCE</scope>
    <source>
        <strain evidence="3">JI20-1</strain>
    </source>
</reference>
<name>A0A0U5H161_9EURY</name>
<dbReference type="KEGG" id="hhb:Hhub_2257"/>
<protein>
    <submittedName>
        <fullName evidence="2">Uncharacterized protein</fullName>
    </submittedName>
</protein>
<evidence type="ECO:0000256" key="1">
    <source>
        <dbReference type="SAM" id="MobiDB-lite"/>
    </source>
</evidence>
<accession>A0A0U5H161</accession>
<gene>
    <name evidence="2" type="ORF">HHUB_2257</name>
</gene>
<proteinExistence type="predicted"/>
<dbReference type="Proteomes" id="UP000066737">
    <property type="component" value="Chromosome I"/>
</dbReference>